<dbReference type="EMBL" id="JAVREH010000001">
    <property type="protein sequence ID" value="MDT0260025.1"/>
    <property type="molecule type" value="Genomic_DNA"/>
</dbReference>
<keyword evidence="3" id="KW-0560">Oxidoreductase</keyword>
<dbReference type="SUPFAM" id="SSF56176">
    <property type="entry name" value="FAD-binding/transporter-associated domain-like"/>
    <property type="match status" value="1"/>
</dbReference>
<dbReference type="InterPro" id="IPR016166">
    <property type="entry name" value="FAD-bd_PCMH"/>
</dbReference>
<dbReference type="Pfam" id="PF00941">
    <property type="entry name" value="FAD_binding_5"/>
    <property type="match status" value="1"/>
</dbReference>
<dbReference type="Gene3D" id="3.30.465.10">
    <property type="match status" value="1"/>
</dbReference>
<dbReference type="PROSITE" id="PS51387">
    <property type="entry name" value="FAD_PCMH"/>
    <property type="match status" value="1"/>
</dbReference>
<protein>
    <submittedName>
        <fullName evidence="5">Xanthine dehydrogenase family protein subunit M</fullName>
    </submittedName>
</protein>
<dbReference type="InterPro" id="IPR036683">
    <property type="entry name" value="CO_DH_flav_C_dom_sf"/>
</dbReference>
<dbReference type="Pfam" id="PF03450">
    <property type="entry name" value="CO_deh_flav_C"/>
    <property type="match status" value="1"/>
</dbReference>
<evidence type="ECO:0000256" key="2">
    <source>
        <dbReference type="ARBA" id="ARBA00022827"/>
    </source>
</evidence>
<evidence type="ECO:0000256" key="1">
    <source>
        <dbReference type="ARBA" id="ARBA00022630"/>
    </source>
</evidence>
<dbReference type="InterPro" id="IPR016167">
    <property type="entry name" value="FAD-bd_PCMH_sub1"/>
</dbReference>
<dbReference type="SUPFAM" id="SSF55447">
    <property type="entry name" value="CO dehydrogenase flavoprotein C-terminal domain-like"/>
    <property type="match status" value="1"/>
</dbReference>
<keyword evidence="6" id="KW-1185">Reference proteome</keyword>
<keyword evidence="2" id="KW-0274">FAD</keyword>
<sequence length="290" mass="30456">MKPPAFEYSRPESVVEAVTLLAELGPDGKVLAGGQSLIPLLSMRLATPAHLLDINRIAELDYVRCDGGGVRAGALARHAGVERDAGARSTQPLLSQALRMVAHPTIRNRGTTLGSIVHADPAGEMPTVLCLLGGSVTVAAVSGRRIIRAEDFFLGPLESALRPDELAIEVFFPALSRLSGTAFEEISRRHGDYAMCGVGALVCLDEDLRITSARAGYLSIAGTPLVLDLTEAVRGRTFDGDLSGAVELARTAVDPAADIHASADYRRQLAAVLTHRTLCSAARTAAGVSA</sequence>
<dbReference type="InterPro" id="IPR016169">
    <property type="entry name" value="FAD-bd_PCMH_sub2"/>
</dbReference>
<proteinExistence type="predicted"/>
<dbReference type="InterPro" id="IPR005107">
    <property type="entry name" value="CO_DH_flav_C"/>
</dbReference>
<dbReference type="SMART" id="SM01092">
    <property type="entry name" value="CO_deh_flav_C"/>
    <property type="match status" value="1"/>
</dbReference>
<feature type="domain" description="FAD-binding PCMH-type" evidence="4">
    <location>
        <begin position="1"/>
        <end position="177"/>
    </location>
</feature>
<name>A0ABU2J4W9_9ACTN</name>
<dbReference type="InterPro" id="IPR051312">
    <property type="entry name" value="Diverse_Substr_Oxidored"/>
</dbReference>
<dbReference type="Gene3D" id="3.30.43.10">
    <property type="entry name" value="Uridine Diphospho-n-acetylenolpyruvylglucosamine Reductase, domain 2"/>
    <property type="match status" value="1"/>
</dbReference>
<dbReference type="PANTHER" id="PTHR42659:SF2">
    <property type="entry name" value="XANTHINE DEHYDROGENASE SUBUNIT C-RELATED"/>
    <property type="match status" value="1"/>
</dbReference>
<organism evidence="5 6">
    <name type="scientific">Jatrophihabitans lederbergiae</name>
    <dbReference type="NCBI Taxonomy" id="3075547"/>
    <lineage>
        <taxon>Bacteria</taxon>
        <taxon>Bacillati</taxon>
        <taxon>Actinomycetota</taxon>
        <taxon>Actinomycetes</taxon>
        <taxon>Jatrophihabitantales</taxon>
        <taxon>Jatrophihabitantaceae</taxon>
        <taxon>Jatrophihabitans</taxon>
    </lineage>
</organism>
<dbReference type="InterPro" id="IPR036318">
    <property type="entry name" value="FAD-bd_PCMH-like_sf"/>
</dbReference>
<gene>
    <name evidence="5" type="ORF">RM423_01305</name>
</gene>
<reference evidence="6" key="1">
    <citation type="submission" date="2023-07" db="EMBL/GenBank/DDBJ databases">
        <title>30 novel species of actinomycetes from the DSMZ collection.</title>
        <authorList>
            <person name="Nouioui I."/>
        </authorList>
    </citation>
    <scope>NUCLEOTIDE SEQUENCE [LARGE SCALE GENOMIC DNA]</scope>
    <source>
        <strain evidence="6">DSM 44399</strain>
    </source>
</reference>
<comment type="caution">
    <text evidence="5">The sequence shown here is derived from an EMBL/GenBank/DDBJ whole genome shotgun (WGS) entry which is preliminary data.</text>
</comment>
<evidence type="ECO:0000313" key="6">
    <source>
        <dbReference type="Proteomes" id="UP001183176"/>
    </source>
</evidence>
<dbReference type="Gene3D" id="3.30.390.50">
    <property type="entry name" value="CO dehydrogenase flavoprotein, C-terminal domain"/>
    <property type="match status" value="1"/>
</dbReference>
<dbReference type="Proteomes" id="UP001183176">
    <property type="component" value="Unassembled WGS sequence"/>
</dbReference>
<accession>A0ABU2J4W9</accession>
<dbReference type="RefSeq" id="WP_311421181.1">
    <property type="nucleotide sequence ID" value="NZ_JAVREH010000001.1"/>
</dbReference>
<dbReference type="InterPro" id="IPR002346">
    <property type="entry name" value="Mopterin_DH_FAD-bd"/>
</dbReference>
<dbReference type="PANTHER" id="PTHR42659">
    <property type="entry name" value="XANTHINE DEHYDROGENASE SUBUNIT C-RELATED"/>
    <property type="match status" value="1"/>
</dbReference>
<evidence type="ECO:0000259" key="4">
    <source>
        <dbReference type="PROSITE" id="PS51387"/>
    </source>
</evidence>
<evidence type="ECO:0000256" key="3">
    <source>
        <dbReference type="ARBA" id="ARBA00023002"/>
    </source>
</evidence>
<keyword evidence="1" id="KW-0285">Flavoprotein</keyword>
<evidence type="ECO:0000313" key="5">
    <source>
        <dbReference type="EMBL" id="MDT0260025.1"/>
    </source>
</evidence>